<feature type="domain" description="AprE-like beta-barrel" evidence="13">
    <location>
        <begin position="329"/>
        <end position="417"/>
    </location>
</feature>
<evidence type="ECO:0000256" key="10">
    <source>
        <dbReference type="SAM" id="Coils"/>
    </source>
</evidence>
<comment type="similarity">
    <text evidence="2 9">Belongs to the membrane fusion protein (MFP) (TC 8.A.1) family.</text>
</comment>
<evidence type="ECO:0000256" key="5">
    <source>
        <dbReference type="ARBA" id="ARBA00022519"/>
    </source>
</evidence>
<evidence type="ECO:0000256" key="6">
    <source>
        <dbReference type="ARBA" id="ARBA00022692"/>
    </source>
</evidence>
<dbReference type="InterPro" id="IPR010129">
    <property type="entry name" value="T1SS_HlyD"/>
</dbReference>
<evidence type="ECO:0000256" key="11">
    <source>
        <dbReference type="SAM" id="MobiDB-lite"/>
    </source>
</evidence>
<dbReference type="Pfam" id="PF25994">
    <property type="entry name" value="HH_AprE"/>
    <property type="match status" value="1"/>
</dbReference>
<dbReference type="PANTHER" id="PTHR30386:SF28">
    <property type="entry name" value="EXPORTED PROTEIN"/>
    <property type="match status" value="1"/>
</dbReference>
<evidence type="ECO:0000256" key="4">
    <source>
        <dbReference type="ARBA" id="ARBA00022475"/>
    </source>
</evidence>
<dbReference type="EMBL" id="BSYI01000007">
    <property type="protein sequence ID" value="GMG82011.1"/>
    <property type="molecule type" value="Genomic_DNA"/>
</dbReference>
<evidence type="ECO:0000256" key="1">
    <source>
        <dbReference type="ARBA" id="ARBA00004377"/>
    </source>
</evidence>
<dbReference type="Proteomes" id="UP001239909">
    <property type="component" value="Unassembled WGS sequence"/>
</dbReference>
<sequence length="440" mass="47127">MRLTRGPRRAPPQRPLPLDADGAAAAGRSRRVLGFGSLAFVLLIAIAGVAEIREIAVARGQTVPLTAPVAVEHLEGGRIAQLLVEEGDLVQPGTVILMLDRIAAAAELAQLESRRAALALQRRRLSALLTGETPDFSATPPRYAAFAAEQAALFRAERSAHEAAQAAARAELAELANEIAAAETEIASDRARVEIAASQLAMREQVFARGHTSRDLVFEASLRLEHARADLAEAVRVRAGAARARAQATARAEQLRVDAVAAWAADSAETAHRTAVLDEQIKQAEERVEQLVVISPIRGLVHELSPRGRGEVLLPGETIARIVPASAGLVAEVRASPADIGHVAVGDPATVTVDTFDREGFGELRARVESISATTFETAEAELYYKIRLRLAEGEGRRGQLRALLPGMTVEAQILTGGKSILRYLARPFIAPFERAFSER</sequence>
<keyword evidence="5 9" id="KW-0997">Cell inner membrane</keyword>
<gene>
    <name evidence="14" type="ORF">LNKW23_12240</name>
</gene>
<keyword evidence="8 9" id="KW-0472">Membrane</keyword>
<feature type="transmembrane region" description="Helical" evidence="9">
    <location>
        <begin position="32"/>
        <end position="50"/>
    </location>
</feature>
<keyword evidence="7 9" id="KW-1133">Transmembrane helix</keyword>
<dbReference type="InterPro" id="IPR058781">
    <property type="entry name" value="HH_AprE-like"/>
</dbReference>
<dbReference type="Pfam" id="PF26002">
    <property type="entry name" value="Beta-barrel_AprE"/>
    <property type="match status" value="1"/>
</dbReference>
<dbReference type="PANTHER" id="PTHR30386">
    <property type="entry name" value="MEMBRANE FUSION SUBUNIT OF EMRAB-TOLC MULTIDRUG EFFLUX PUMP"/>
    <property type="match status" value="1"/>
</dbReference>
<dbReference type="NCBIfam" id="TIGR01843">
    <property type="entry name" value="type_I_hlyD"/>
    <property type="match status" value="1"/>
</dbReference>
<evidence type="ECO:0000313" key="15">
    <source>
        <dbReference type="Proteomes" id="UP001239909"/>
    </source>
</evidence>
<keyword evidence="6 9" id="KW-0812">Transmembrane</keyword>
<dbReference type="RefSeq" id="WP_285670755.1">
    <property type="nucleotide sequence ID" value="NZ_BSYI01000007.1"/>
</dbReference>
<evidence type="ECO:0000256" key="7">
    <source>
        <dbReference type="ARBA" id="ARBA00022989"/>
    </source>
</evidence>
<evidence type="ECO:0000256" key="2">
    <source>
        <dbReference type="ARBA" id="ARBA00009477"/>
    </source>
</evidence>
<dbReference type="SUPFAM" id="SSF111369">
    <property type="entry name" value="HlyD-like secretion proteins"/>
    <property type="match status" value="1"/>
</dbReference>
<evidence type="ECO:0000256" key="3">
    <source>
        <dbReference type="ARBA" id="ARBA00022448"/>
    </source>
</evidence>
<organism evidence="14 15">
    <name type="scientific">Paralimibaculum aggregatum</name>
    <dbReference type="NCBI Taxonomy" id="3036245"/>
    <lineage>
        <taxon>Bacteria</taxon>
        <taxon>Pseudomonadati</taxon>
        <taxon>Pseudomonadota</taxon>
        <taxon>Alphaproteobacteria</taxon>
        <taxon>Rhodobacterales</taxon>
        <taxon>Paracoccaceae</taxon>
        <taxon>Paralimibaculum</taxon>
    </lineage>
</organism>
<feature type="domain" description="AprE-like long alpha-helical hairpin" evidence="12">
    <location>
        <begin position="104"/>
        <end position="286"/>
    </location>
</feature>
<feature type="coiled-coil region" evidence="10">
    <location>
        <begin position="158"/>
        <end position="192"/>
    </location>
</feature>
<keyword evidence="3 9" id="KW-0813">Transport</keyword>
<evidence type="ECO:0000259" key="13">
    <source>
        <dbReference type="Pfam" id="PF26002"/>
    </source>
</evidence>
<dbReference type="InterPro" id="IPR050739">
    <property type="entry name" value="MFP"/>
</dbReference>
<evidence type="ECO:0000313" key="14">
    <source>
        <dbReference type="EMBL" id="GMG82011.1"/>
    </source>
</evidence>
<evidence type="ECO:0000259" key="12">
    <source>
        <dbReference type="Pfam" id="PF25994"/>
    </source>
</evidence>
<comment type="subcellular location">
    <subcellularLocation>
        <location evidence="1 9">Cell inner membrane</location>
        <topology evidence="1 9">Single-pass membrane protein</topology>
    </subcellularLocation>
</comment>
<feature type="region of interest" description="Disordered" evidence="11">
    <location>
        <begin position="1"/>
        <end position="20"/>
    </location>
</feature>
<keyword evidence="10" id="KW-0175">Coiled coil</keyword>
<keyword evidence="15" id="KW-1185">Reference proteome</keyword>
<evidence type="ECO:0000256" key="8">
    <source>
        <dbReference type="ARBA" id="ARBA00023136"/>
    </source>
</evidence>
<protein>
    <recommendedName>
        <fullName evidence="9">Membrane fusion protein (MFP) family protein</fullName>
    </recommendedName>
</protein>
<dbReference type="InterPro" id="IPR058982">
    <property type="entry name" value="Beta-barrel_AprE"/>
</dbReference>
<proteinExistence type="inferred from homology"/>
<dbReference type="Gene3D" id="2.40.30.170">
    <property type="match status" value="1"/>
</dbReference>
<comment type="caution">
    <text evidence="14">The sequence shown here is derived from an EMBL/GenBank/DDBJ whole genome shotgun (WGS) entry which is preliminary data.</text>
</comment>
<reference evidence="14 15" key="1">
    <citation type="submission" date="2023-04" db="EMBL/GenBank/DDBJ databases">
        <title>Marinoamorphus aggregata gen. nov., sp. Nov., isolate from tissue of brittle star Ophioplocus japonicus.</title>
        <authorList>
            <person name="Kawano K."/>
            <person name="Sawayama S."/>
            <person name="Nakagawa S."/>
        </authorList>
    </citation>
    <scope>NUCLEOTIDE SEQUENCE [LARGE SCALE GENOMIC DNA]</scope>
    <source>
        <strain evidence="14 15">NKW23</strain>
    </source>
</reference>
<accession>A0ABQ6LNK5</accession>
<dbReference type="PRINTS" id="PR01490">
    <property type="entry name" value="RTXTOXIND"/>
</dbReference>
<evidence type="ECO:0000256" key="9">
    <source>
        <dbReference type="RuleBase" id="RU365093"/>
    </source>
</evidence>
<keyword evidence="4 9" id="KW-1003">Cell membrane</keyword>
<name>A0ABQ6LNK5_9RHOB</name>